<protein>
    <recommendedName>
        <fullName evidence="4">Protein kinase domain-containing protein</fullName>
    </recommendedName>
</protein>
<gene>
    <name evidence="5" type="ORF">VNO77_18581</name>
</gene>
<dbReference type="GO" id="GO:0004672">
    <property type="term" value="F:protein kinase activity"/>
    <property type="evidence" value="ECO:0007669"/>
    <property type="project" value="InterPro"/>
</dbReference>
<dbReference type="AlphaFoldDB" id="A0AAN9LPZ7"/>
<sequence>MFSTPPVSRKNLVRPAMNHTQSDNGLINLCCVQKRFGWDMKIITYLPPHSFFPFFLLLAILFLDHSALVSPAPGDPQDKCAVNFNTSEYVAFRECGDVKEDISQWSEEGFPSTMCCRNALTVVSEALASHSTEQLFLSQDQWQSCAQSFQPQQGISLQSCGFDNLYRGTSACSNLVLKEVKATRQYQDASDKCSHFDLPYAEACARCTAAIFAVRDGLYDQEAPNATERAICGVAAIVALAADKPDDSALIDKFLSCLPSSGPNKSNKSWGKLVISVPVVILAMLLIIITVRCVSKKPRRRVYLKEITAWSGMYWFSKPEIENAMNFGGEKINLGRGSAGQVYRGVLPSGQVVAIKHLTKSNTSDSFTREVEGLSRLRHPNLVCLFGCCIHGDDRYLVYEFCANGNLAHHLLRRDGHLTWETRVRILRDCSFALKYLHHHIEGCVVHRDIKLTNILLTEKYQAKLSDFGLAKMMGMEESKVFTDVRGTIGYMDPEYMSNAKLTCASDIYSFGIVALQILSGQKVIELDLDARDQLTRKARDVSIGKRPLSDFEDPRLNGKVDKADFEAILQIAVLCVAKSSKGRPTIEVVFEELDKICRDTEARMKAKHLDDTSSTTSTPTSKSSKLTL</sequence>
<dbReference type="SMART" id="SM00220">
    <property type="entry name" value="S_TKc"/>
    <property type="match status" value="1"/>
</dbReference>
<dbReference type="FunFam" id="1.10.510.10:FF:000530">
    <property type="entry name" value="probable receptor-like protein kinase At5g59700"/>
    <property type="match status" value="1"/>
</dbReference>
<dbReference type="Gene3D" id="3.30.200.20">
    <property type="entry name" value="Phosphorylase Kinase, domain 1"/>
    <property type="match status" value="1"/>
</dbReference>
<comment type="subcellular location">
    <subcellularLocation>
        <location evidence="1">Membrane</location>
        <topology evidence="1">Single-pass type I membrane protein</topology>
    </subcellularLocation>
</comment>
<dbReference type="InterPro" id="IPR008271">
    <property type="entry name" value="Ser/Thr_kinase_AS"/>
</dbReference>
<feature type="compositionally biased region" description="Low complexity" evidence="2">
    <location>
        <begin position="613"/>
        <end position="629"/>
    </location>
</feature>
<evidence type="ECO:0000259" key="4">
    <source>
        <dbReference type="PROSITE" id="PS50011"/>
    </source>
</evidence>
<keyword evidence="6" id="KW-1185">Reference proteome</keyword>
<dbReference type="PANTHER" id="PTHR48006:SF92">
    <property type="entry name" value="LRR RECEPTOR-LIKE SERINE_THREONINE-PROTEIN KINASE GSO1"/>
    <property type="match status" value="1"/>
</dbReference>
<dbReference type="GO" id="GO:0005524">
    <property type="term" value="F:ATP binding"/>
    <property type="evidence" value="ECO:0007669"/>
    <property type="project" value="InterPro"/>
</dbReference>
<keyword evidence="3" id="KW-0472">Membrane</keyword>
<dbReference type="PROSITE" id="PS50011">
    <property type="entry name" value="PROTEIN_KINASE_DOM"/>
    <property type="match status" value="1"/>
</dbReference>
<dbReference type="Pfam" id="PF00069">
    <property type="entry name" value="Pkinase"/>
    <property type="match status" value="1"/>
</dbReference>
<evidence type="ECO:0000313" key="6">
    <source>
        <dbReference type="Proteomes" id="UP001367508"/>
    </source>
</evidence>
<feature type="region of interest" description="Disordered" evidence="2">
    <location>
        <begin position="608"/>
        <end position="629"/>
    </location>
</feature>
<dbReference type="InterPro" id="IPR000719">
    <property type="entry name" value="Prot_kinase_dom"/>
</dbReference>
<keyword evidence="3" id="KW-1133">Transmembrane helix</keyword>
<dbReference type="SUPFAM" id="SSF56112">
    <property type="entry name" value="Protein kinase-like (PK-like)"/>
    <property type="match status" value="1"/>
</dbReference>
<comment type="caution">
    <text evidence="5">The sequence shown here is derived from an EMBL/GenBank/DDBJ whole genome shotgun (WGS) entry which is preliminary data.</text>
</comment>
<reference evidence="5 6" key="1">
    <citation type="submission" date="2024-01" db="EMBL/GenBank/DDBJ databases">
        <title>The genomes of 5 underutilized Papilionoideae crops provide insights into root nodulation and disease resistanc.</title>
        <authorList>
            <person name="Jiang F."/>
        </authorList>
    </citation>
    <scope>NUCLEOTIDE SEQUENCE [LARGE SCALE GENOMIC DNA]</scope>
    <source>
        <strain evidence="5">LVBAO_FW01</strain>
        <tissue evidence="5">Leaves</tissue>
    </source>
</reference>
<organism evidence="5 6">
    <name type="scientific">Canavalia gladiata</name>
    <name type="common">Sword bean</name>
    <name type="synonym">Dolichos gladiatus</name>
    <dbReference type="NCBI Taxonomy" id="3824"/>
    <lineage>
        <taxon>Eukaryota</taxon>
        <taxon>Viridiplantae</taxon>
        <taxon>Streptophyta</taxon>
        <taxon>Embryophyta</taxon>
        <taxon>Tracheophyta</taxon>
        <taxon>Spermatophyta</taxon>
        <taxon>Magnoliopsida</taxon>
        <taxon>eudicotyledons</taxon>
        <taxon>Gunneridae</taxon>
        <taxon>Pentapetalae</taxon>
        <taxon>rosids</taxon>
        <taxon>fabids</taxon>
        <taxon>Fabales</taxon>
        <taxon>Fabaceae</taxon>
        <taxon>Papilionoideae</taxon>
        <taxon>50 kb inversion clade</taxon>
        <taxon>NPAAA clade</taxon>
        <taxon>indigoferoid/millettioid clade</taxon>
        <taxon>Phaseoleae</taxon>
        <taxon>Canavalia</taxon>
    </lineage>
</organism>
<evidence type="ECO:0000256" key="1">
    <source>
        <dbReference type="ARBA" id="ARBA00004479"/>
    </source>
</evidence>
<dbReference type="GO" id="GO:0016020">
    <property type="term" value="C:membrane"/>
    <property type="evidence" value="ECO:0007669"/>
    <property type="project" value="UniProtKB-SubCell"/>
</dbReference>
<dbReference type="PROSITE" id="PS00108">
    <property type="entry name" value="PROTEIN_KINASE_ST"/>
    <property type="match status" value="1"/>
</dbReference>
<proteinExistence type="predicted"/>
<dbReference type="InterPro" id="IPR011009">
    <property type="entry name" value="Kinase-like_dom_sf"/>
</dbReference>
<name>A0AAN9LPZ7_CANGL</name>
<dbReference type="InterPro" id="IPR051824">
    <property type="entry name" value="LRR_Rcpt-Like_S/T_Kinase"/>
</dbReference>
<feature type="domain" description="Protein kinase" evidence="4">
    <location>
        <begin position="328"/>
        <end position="597"/>
    </location>
</feature>
<evidence type="ECO:0000313" key="5">
    <source>
        <dbReference type="EMBL" id="KAK7337987.1"/>
    </source>
</evidence>
<evidence type="ECO:0000256" key="2">
    <source>
        <dbReference type="SAM" id="MobiDB-lite"/>
    </source>
</evidence>
<accession>A0AAN9LPZ7</accession>
<dbReference type="PANTHER" id="PTHR48006">
    <property type="entry name" value="LEUCINE-RICH REPEAT-CONTAINING PROTEIN DDB_G0281931-RELATED"/>
    <property type="match status" value="1"/>
</dbReference>
<dbReference type="Gene3D" id="1.10.510.10">
    <property type="entry name" value="Transferase(Phosphotransferase) domain 1"/>
    <property type="match status" value="1"/>
</dbReference>
<dbReference type="Proteomes" id="UP001367508">
    <property type="component" value="Unassembled WGS sequence"/>
</dbReference>
<evidence type="ECO:0000256" key="3">
    <source>
        <dbReference type="SAM" id="Phobius"/>
    </source>
</evidence>
<keyword evidence="3" id="KW-0812">Transmembrane</keyword>
<feature type="transmembrane region" description="Helical" evidence="3">
    <location>
        <begin position="270"/>
        <end position="291"/>
    </location>
</feature>
<dbReference type="EMBL" id="JAYMYQ010000004">
    <property type="protein sequence ID" value="KAK7337987.1"/>
    <property type="molecule type" value="Genomic_DNA"/>
</dbReference>